<evidence type="ECO:0000256" key="1">
    <source>
        <dbReference type="PROSITE-ProRule" id="PRU00042"/>
    </source>
</evidence>
<protein>
    <recommendedName>
        <fullName evidence="3">C2H2-type domain-containing protein</fullName>
    </recommendedName>
</protein>
<keyword evidence="1" id="KW-0863">Zinc-finger</keyword>
<evidence type="ECO:0000259" key="3">
    <source>
        <dbReference type="PROSITE" id="PS50157"/>
    </source>
</evidence>
<keyword evidence="1" id="KW-0862">Zinc</keyword>
<dbReference type="PROSITE" id="PS00028">
    <property type="entry name" value="ZINC_FINGER_C2H2_1"/>
    <property type="match status" value="1"/>
</dbReference>
<keyword evidence="5" id="KW-1185">Reference proteome</keyword>
<dbReference type="InterPro" id="IPR013087">
    <property type="entry name" value="Znf_C2H2_type"/>
</dbReference>
<reference evidence="4 5" key="1">
    <citation type="journal article" date="2015" name="Genome Biol. Evol.">
        <title>Comparative Genomics of a Bacterivorous Green Alga Reveals Evolutionary Causalities and Consequences of Phago-Mixotrophic Mode of Nutrition.</title>
        <authorList>
            <person name="Burns J.A."/>
            <person name="Paasch A."/>
            <person name="Narechania A."/>
            <person name="Kim E."/>
        </authorList>
    </citation>
    <scope>NUCLEOTIDE SEQUENCE [LARGE SCALE GENOMIC DNA]</scope>
    <source>
        <strain evidence="4 5">PLY_AMNH</strain>
    </source>
</reference>
<name>A0AAE0FAG1_9CHLO</name>
<gene>
    <name evidence="4" type="ORF">CYMTET_34798</name>
</gene>
<organism evidence="4 5">
    <name type="scientific">Cymbomonas tetramitiformis</name>
    <dbReference type="NCBI Taxonomy" id="36881"/>
    <lineage>
        <taxon>Eukaryota</taxon>
        <taxon>Viridiplantae</taxon>
        <taxon>Chlorophyta</taxon>
        <taxon>Pyramimonadophyceae</taxon>
        <taxon>Pyramimonadales</taxon>
        <taxon>Pyramimonadaceae</taxon>
        <taxon>Cymbomonas</taxon>
    </lineage>
</organism>
<comment type="caution">
    <text evidence="4">The sequence shown here is derived from an EMBL/GenBank/DDBJ whole genome shotgun (WGS) entry which is preliminary data.</text>
</comment>
<dbReference type="Proteomes" id="UP001190700">
    <property type="component" value="Unassembled WGS sequence"/>
</dbReference>
<sequence length="84" mass="9039">MTEWEQVEALSGLYLCVYCLKSYTLQDELRQHVKEVHRAEEASPEPLPAPTGAPPPAAGAPPGYAPGPYLHGGFNLDYQSAQGA</sequence>
<dbReference type="AlphaFoldDB" id="A0AAE0FAG1"/>
<feature type="region of interest" description="Disordered" evidence="2">
    <location>
        <begin position="36"/>
        <end position="65"/>
    </location>
</feature>
<proteinExistence type="predicted"/>
<feature type="non-terminal residue" evidence="4">
    <location>
        <position position="84"/>
    </location>
</feature>
<dbReference type="Gene3D" id="3.30.160.60">
    <property type="entry name" value="Classic Zinc Finger"/>
    <property type="match status" value="1"/>
</dbReference>
<evidence type="ECO:0000256" key="2">
    <source>
        <dbReference type="SAM" id="MobiDB-lite"/>
    </source>
</evidence>
<evidence type="ECO:0000313" key="4">
    <source>
        <dbReference type="EMBL" id="KAK3256047.1"/>
    </source>
</evidence>
<feature type="domain" description="C2H2-type" evidence="3">
    <location>
        <begin position="14"/>
        <end position="42"/>
    </location>
</feature>
<evidence type="ECO:0000313" key="5">
    <source>
        <dbReference type="Proteomes" id="UP001190700"/>
    </source>
</evidence>
<keyword evidence="1" id="KW-0479">Metal-binding</keyword>
<accession>A0AAE0FAG1</accession>
<feature type="compositionally biased region" description="Pro residues" evidence="2">
    <location>
        <begin position="45"/>
        <end position="65"/>
    </location>
</feature>
<dbReference type="GO" id="GO:0008270">
    <property type="term" value="F:zinc ion binding"/>
    <property type="evidence" value="ECO:0007669"/>
    <property type="project" value="UniProtKB-KW"/>
</dbReference>
<dbReference type="PROSITE" id="PS50157">
    <property type="entry name" value="ZINC_FINGER_C2H2_2"/>
    <property type="match status" value="1"/>
</dbReference>
<dbReference type="EMBL" id="LGRX02022012">
    <property type="protein sequence ID" value="KAK3256047.1"/>
    <property type="molecule type" value="Genomic_DNA"/>
</dbReference>